<dbReference type="Proteomes" id="UP000824056">
    <property type="component" value="Unassembled WGS sequence"/>
</dbReference>
<dbReference type="GO" id="GO:0005886">
    <property type="term" value="C:plasma membrane"/>
    <property type="evidence" value="ECO:0007669"/>
    <property type="project" value="UniProtKB-SubCell"/>
</dbReference>
<evidence type="ECO:0000313" key="10">
    <source>
        <dbReference type="Proteomes" id="UP000824056"/>
    </source>
</evidence>
<organism evidence="9 10">
    <name type="scientific">Candidatus Blautia pullicola</name>
    <dbReference type="NCBI Taxonomy" id="2838498"/>
    <lineage>
        <taxon>Bacteria</taxon>
        <taxon>Bacillati</taxon>
        <taxon>Bacillota</taxon>
        <taxon>Clostridia</taxon>
        <taxon>Lachnospirales</taxon>
        <taxon>Lachnospiraceae</taxon>
        <taxon>Blautia</taxon>
    </lineage>
</organism>
<feature type="transmembrane region" description="Helical" evidence="7">
    <location>
        <begin position="68"/>
        <end position="91"/>
    </location>
</feature>
<feature type="transmembrane region" description="Helical" evidence="7">
    <location>
        <begin position="153"/>
        <end position="171"/>
    </location>
</feature>
<protein>
    <submittedName>
        <fullName evidence="9">Citrate transporter</fullName>
    </submittedName>
</protein>
<evidence type="ECO:0000313" key="9">
    <source>
        <dbReference type="EMBL" id="HIZ66663.1"/>
    </source>
</evidence>
<keyword evidence="4 7" id="KW-0812">Transmembrane</keyword>
<dbReference type="EMBL" id="DXBG01000288">
    <property type="protein sequence ID" value="HIZ66663.1"/>
    <property type="molecule type" value="Genomic_DNA"/>
</dbReference>
<evidence type="ECO:0000259" key="8">
    <source>
        <dbReference type="Pfam" id="PF03600"/>
    </source>
</evidence>
<keyword evidence="3" id="KW-1003">Cell membrane</keyword>
<name>A0A9D2FTF5_9FIRM</name>
<feature type="domain" description="Citrate transporter-like" evidence="8">
    <location>
        <begin position="1"/>
        <end position="209"/>
    </location>
</feature>
<evidence type="ECO:0000256" key="3">
    <source>
        <dbReference type="ARBA" id="ARBA00022475"/>
    </source>
</evidence>
<evidence type="ECO:0000256" key="4">
    <source>
        <dbReference type="ARBA" id="ARBA00022692"/>
    </source>
</evidence>
<dbReference type="PANTHER" id="PTHR43302:SF5">
    <property type="entry name" value="TRANSPORTER ARSB-RELATED"/>
    <property type="match status" value="1"/>
</dbReference>
<feature type="transmembrane region" description="Helical" evidence="7">
    <location>
        <begin position="6"/>
        <end position="22"/>
    </location>
</feature>
<feature type="transmembrane region" description="Helical" evidence="7">
    <location>
        <begin position="253"/>
        <end position="270"/>
    </location>
</feature>
<evidence type="ECO:0000256" key="2">
    <source>
        <dbReference type="ARBA" id="ARBA00022448"/>
    </source>
</evidence>
<keyword evidence="6 7" id="KW-0472">Membrane</keyword>
<feature type="transmembrane region" description="Helical" evidence="7">
    <location>
        <begin position="191"/>
        <end position="213"/>
    </location>
</feature>
<evidence type="ECO:0000256" key="7">
    <source>
        <dbReference type="SAM" id="Phobius"/>
    </source>
</evidence>
<dbReference type="PANTHER" id="PTHR43302">
    <property type="entry name" value="TRANSPORTER ARSB-RELATED"/>
    <property type="match status" value="1"/>
</dbReference>
<comment type="subcellular location">
    <subcellularLocation>
        <location evidence="1">Cell membrane</location>
        <topology evidence="1">Multi-pass membrane protein</topology>
    </subcellularLocation>
</comment>
<keyword evidence="5 7" id="KW-1133">Transmembrane helix</keyword>
<evidence type="ECO:0000256" key="5">
    <source>
        <dbReference type="ARBA" id="ARBA00022989"/>
    </source>
</evidence>
<reference evidence="9" key="1">
    <citation type="journal article" date="2021" name="PeerJ">
        <title>Extensive microbial diversity within the chicken gut microbiome revealed by metagenomics and culture.</title>
        <authorList>
            <person name="Gilroy R."/>
            <person name="Ravi A."/>
            <person name="Getino M."/>
            <person name="Pursley I."/>
            <person name="Horton D.L."/>
            <person name="Alikhan N.F."/>
            <person name="Baker D."/>
            <person name="Gharbi K."/>
            <person name="Hall N."/>
            <person name="Watson M."/>
            <person name="Adriaenssens E.M."/>
            <person name="Foster-Nyarko E."/>
            <person name="Jarju S."/>
            <person name="Secka A."/>
            <person name="Antonio M."/>
            <person name="Oren A."/>
            <person name="Chaudhuri R.R."/>
            <person name="La Ragione R."/>
            <person name="Hildebrand F."/>
            <person name="Pallen M.J."/>
        </authorList>
    </citation>
    <scope>NUCLEOTIDE SEQUENCE</scope>
    <source>
        <strain evidence="9">1068</strain>
    </source>
</reference>
<feature type="transmembrane region" description="Helical" evidence="7">
    <location>
        <begin position="111"/>
        <end position="129"/>
    </location>
</feature>
<dbReference type="GO" id="GO:0055085">
    <property type="term" value="P:transmembrane transport"/>
    <property type="evidence" value="ECO:0007669"/>
    <property type="project" value="InterPro"/>
</dbReference>
<dbReference type="AlphaFoldDB" id="A0A9D2FTF5"/>
<evidence type="ECO:0000256" key="1">
    <source>
        <dbReference type="ARBA" id="ARBA00004651"/>
    </source>
</evidence>
<accession>A0A9D2FTF5</accession>
<evidence type="ECO:0000256" key="6">
    <source>
        <dbReference type="ARBA" id="ARBA00023136"/>
    </source>
</evidence>
<dbReference type="Pfam" id="PF03600">
    <property type="entry name" value="CitMHS"/>
    <property type="match status" value="1"/>
</dbReference>
<reference evidence="9" key="2">
    <citation type="submission" date="2021-04" db="EMBL/GenBank/DDBJ databases">
        <authorList>
            <person name="Gilroy R."/>
        </authorList>
    </citation>
    <scope>NUCLEOTIDE SEQUENCE</scope>
    <source>
        <strain evidence="9">1068</strain>
    </source>
</reference>
<gene>
    <name evidence="9" type="ORF">H9809_12340</name>
</gene>
<sequence length="273" mass="30848">MLITNDIALITFVPFGILLLKMAGMTPKLCYTITLMTIAANLGSMLTPVGNPQNLYLYSLSGYPLQDFLLLMLPYTLLAGVILLVFVFLGYRQDFIRIVPEKLPPLEKRPIWLYSALFFLCLLSVARILPPALLLLITCCCIFLQERRLFREIDYSLLLTFVFFFVFVGNLKNFQLLHGVILSLLEGRERLISVLLSQIISNVPAALLLSGYTDNIREIIIGTNLGGLGTMIASMASLISYKQAALAYPKLRKRYFLIFTLCNILFLMVLCPW</sequence>
<dbReference type="InterPro" id="IPR004680">
    <property type="entry name" value="Cit_transptr-like_dom"/>
</dbReference>
<feature type="transmembrane region" description="Helical" evidence="7">
    <location>
        <begin position="219"/>
        <end position="241"/>
    </location>
</feature>
<proteinExistence type="predicted"/>
<comment type="caution">
    <text evidence="9">The sequence shown here is derived from an EMBL/GenBank/DDBJ whole genome shotgun (WGS) entry which is preliminary data.</text>
</comment>
<keyword evidence="2" id="KW-0813">Transport</keyword>